<comment type="caution">
    <text evidence="2">The sequence shown here is derived from an EMBL/GenBank/DDBJ whole genome shotgun (WGS) entry which is preliminary data.</text>
</comment>
<dbReference type="InterPro" id="IPR050767">
    <property type="entry name" value="Sel1_AlgK"/>
</dbReference>
<organism evidence="2 3">
    <name type="scientific">Dongia sedimenti</name>
    <dbReference type="NCBI Taxonomy" id="3064282"/>
    <lineage>
        <taxon>Bacteria</taxon>
        <taxon>Pseudomonadati</taxon>
        <taxon>Pseudomonadota</taxon>
        <taxon>Alphaproteobacteria</taxon>
        <taxon>Rhodospirillales</taxon>
        <taxon>Dongiaceae</taxon>
        <taxon>Dongia</taxon>
    </lineage>
</organism>
<sequence length="206" mass="21521">MIKAFRLSAAAIGMSGLLLTSSIAAADGVAGFEAYEKGDYATALKEFMPLAESGQASAEAAVGQMYFEGKGVKPDMKEAARWLEPAASKGIARAQFLLGKLYLSGEGVASPDPVKAAALTKAAADQGLVEAQVDTCAFYYQGVGVPKDLVQAYLYANLAAQAGSEDGRSILTLLSQDMKPEDVAKGEAAVRAWKPVLPDIQDPNVQ</sequence>
<gene>
    <name evidence="2" type="ORF">Q8A70_06100</name>
</gene>
<keyword evidence="3" id="KW-1185">Reference proteome</keyword>
<dbReference type="SMART" id="SM00671">
    <property type="entry name" value="SEL1"/>
    <property type="match status" value="3"/>
</dbReference>
<dbReference type="PANTHER" id="PTHR11102">
    <property type="entry name" value="SEL-1-LIKE PROTEIN"/>
    <property type="match status" value="1"/>
</dbReference>
<dbReference type="InterPro" id="IPR006597">
    <property type="entry name" value="Sel1-like"/>
</dbReference>
<dbReference type="EMBL" id="JAUYVI010000002">
    <property type="protein sequence ID" value="MDQ7247227.1"/>
    <property type="molecule type" value="Genomic_DNA"/>
</dbReference>
<accession>A0ABU0YJ37</accession>
<evidence type="ECO:0000256" key="1">
    <source>
        <dbReference type="SAM" id="SignalP"/>
    </source>
</evidence>
<dbReference type="Gene3D" id="1.25.40.10">
    <property type="entry name" value="Tetratricopeptide repeat domain"/>
    <property type="match status" value="1"/>
</dbReference>
<proteinExistence type="predicted"/>
<name>A0ABU0YJ37_9PROT</name>
<feature type="signal peptide" evidence="1">
    <location>
        <begin position="1"/>
        <end position="26"/>
    </location>
</feature>
<protein>
    <submittedName>
        <fullName evidence="2">Tetratricopeptide repeat protein</fullName>
    </submittedName>
</protein>
<dbReference type="Proteomes" id="UP001230156">
    <property type="component" value="Unassembled WGS sequence"/>
</dbReference>
<evidence type="ECO:0000313" key="2">
    <source>
        <dbReference type="EMBL" id="MDQ7247227.1"/>
    </source>
</evidence>
<dbReference type="InterPro" id="IPR011990">
    <property type="entry name" value="TPR-like_helical_dom_sf"/>
</dbReference>
<feature type="chain" id="PRO_5045095390" evidence="1">
    <location>
        <begin position="27"/>
        <end position="206"/>
    </location>
</feature>
<reference evidence="3" key="1">
    <citation type="submission" date="2023-08" db="EMBL/GenBank/DDBJ databases">
        <title>Rhodospirillaceae gen. nov., a novel taxon isolated from the Yangtze River Yuezi River estuary sludge.</title>
        <authorList>
            <person name="Ruan L."/>
        </authorList>
    </citation>
    <scope>NUCLEOTIDE SEQUENCE [LARGE SCALE GENOMIC DNA]</scope>
    <source>
        <strain evidence="3">R-7</strain>
    </source>
</reference>
<evidence type="ECO:0000313" key="3">
    <source>
        <dbReference type="Proteomes" id="UP001230156"/>
    </source>
</evidence>
<dbReference type="Pfam" id="PF08238">
    <property type="entry name" value="Sel1"/>
    <property type="match status" value="3"/>
</dbReference>
<keyword evidence="1" id="KW-0732">Signal</keyword>
<dbReference type="SUPFAM" id="SSF81901">
    <property type="entry name" value="HCP-like"/>
    <property type="match status" value="1"/>
</dbReference>
<dbReference type="PANTHER" id="PTHR11102:SF160">
    <property type="entry name" value="ERAD-ASSOCIATED E3 UBIQUITIN-PROTEIN LIGASE COMPONENT HRD3"/>
    <property type="match status" value="1"/>
</dbReference>
<dbReference type="RefSeq" id="WP_379954628.1">
    <property type="nucleotide sequence ID" value="NZ_JAUYVI010000002.1"/>
</dbReference>